<evidence type="ECO:0000313" key="9">
    <source>
        <dbReference type="EMBL" id="GAN81183.1"/>
    </source>
</evidence>
<dbReference type="InterPro" id="IPR039104">
    <property type="entry name" value="6PGL"/>
</dbReference>
<organism evidence="9 10">
    <name type="scientific">Acidocella aminolytica 101 = DSM 11237</name>
    <dbReference type="NCBI Taxonomy" id="1120923"/>
    <lineage>
        <taxon>Bacteria</taxon>
        <taxon>Pseudomonadati</taxon>
        <taxon>Pseudomonadota</taxon>
        <taxon>Alphaproteobacteria</taxon>
        <taxon>Acetobacterales</taxon>
        <taxon>Acidocellaceae</taxon>
        <taxon>Acidocella</taxon>
    </lineage>
</organism>
<keyword evidence="10" id="KW-1185">Reference proteome</keyword>
<dbReference type="EC" id="3.1.1.31" evidence="5 7"/>
<proteinExistence type="inferred from homology"/>
<comment type="caution">
    <text evidence="9">The sequence shown here is derived from an EMBL/GenBank/DDBJ whole genome shotgun (WGS) entry which is preliminary data.</text>
</comment>
<evidence type="ECO:0000256" key="4">
    <source>
        <dbReference type="ARBA" id="ARBA00010662"/>
    </source>
</evidence>
<name>A0A0D6PIZ0_9PROT</name>
<dbReference type="InterPro" id="IPR037171">
    <property type="entry name" value="NagB/RpiA_transferase-like"/>
</dbReference>
<evidence type="ECO:0000313" key="10">
    <source>
        <dbReference type="Proteomes" id="UP000032668"/>
    </source>
</evidence>
<evidence type="ECO:0000259" key="8">
    <source>
        <dbReference type="Pfam" id="PF01182"/>
    </source>
</evidence>
<dbReference type="PANTHER" id="PTHR11054">
    <property type="entry name" value="6-PHOSPHOGLUCONOLACTONASE"/>
    <property type="match status" value="1"/>
</dbReference>
<dbReference type="STRING" id="1120923.SAMN02746095_03783"/>
<dbReference type="RefSeq" id="WP_048879577.1">
    <property type="nucleotide sequence ID" value="NZ_BANC01000081.1"/>
</dbReference>
<dbReference type="NCBIfam" id="TIGR01198">
    <property type="entry name" value="pgl"/>
    <property type="match status" value="1"/>
</dbReference>
<dbReference type="SUPFAM" id="SSF100950">
    <property type="entry name" value="NagB/RpiA/CoA transferase-like"/>
    <property type="match status" value="1"/>
</dbReference>
<evidence type="ECO:0000256" key="2">
    <source>
        <dbReference type="ARBA" id="ARBA00002681"/>
    </source>
</evidence>
<evidence type="ECO:0000256" key="1">
    <source>
        <dbReference type="ARBA" id="ARBA00000832"/>
    </source>
</evidence>
<dbReference type="InterPro" id="IPR005900">
    <property type="entry name" value="6-phosphogluconolactonase_DevB"/>
</dbReference>
<evidence type="ECO:0000256" key="6">
    <source>
        <dbReference type="ARBA" id="ARBA00020337"/>
    </source>
</evidence>
<accession>A0A0D6PIZ0</accession>
<comment type="catalytic activity">
    <reaction evidence="1 7">
        <text>6-phospho-D-glucono-1,5-lactone + H2O = 6-phospho-D-gluconate + H(+)</text>
        <dbReference type="Rhea" id="RHEA:12556"/>
        <dbReference type="ChEBI" id="CHEBI:15377"/>
        <dbReference type="ChEBI" id="CHEBI:15378"/>
        <dbReference type="ChEBI" id="CHEBI:57955"/>
        <dbReference type="ChEBI" id="CHEBI:58759"/>
        <dbReference type="EC" id="3.1.1.31"/>
    </reaction>
</comment>
<dbReference type="UniPathway" id="UPA00115">
    <property type="reaction ID" value="UER00409"/>
</dbReference>
<dbReference type="OrthoDB" id="9810967at2"/>
<evidence type="ECO:0000256" key="5">
    <source>
        <dbReference type="ARBA" id="ARBA00013198"/>
    </source>
</evidence>
<dbReference type="GO" id="GO:0006098">
    <property type="term" value="P:pentose-phosphate shunt"/>
    <property type="evidence" value="ECO:0007669"/>
    <property type="project" value="UniProtKB-UniPathway"/>
</dbReference>
<comment type="function">
    <text evidence="2 7">Hydrolysis of 6-phosphogluconolactone to 6-phosphogluconate.</text>
</comment>
<dbReference type="Gene3D" id="3.40.50.1360">
    <property type="match status" value="1"/>
</dbReference>
<protein>
    <recommendedName>
        <fullName evidence="6 7">6-phosphogluconolactonase</fullName>
        <shortName evidence="7">6PGL</shortName>
        <ecNumber evidence="5 7">3.1.1.31</ecNumber>
    </recommendedName>
</protein>
<dbReference type="Pfam" id="PF01182">
    <property type="entry name" value="Glucosamine_iso"/>
    <property type="match status" value="1"/>
</dbReference>
<reference evidence="9 10" key="1">
    <citation type="submission" date="2012-11" db="EMBL/GenBank/DDBJ databases">
        <title>Whole genome sequence of Acidocella aminolytica 101 = DSM 11237.</title>
        <authorList>
            <person name="Azuma Y."/>
            <person name="Higashiura N."/>
            <person name="Hirakawa H."/>
            <person name="Matsushita K."/>
        </authorList>
    </citation>
    <scope>NUCLEOTIDE SEQUENCE [LARGE SCALE GENOMIC DNA]</scope>
    <source>
        <strain evidence="10">101 / DSM 11237</strain>
    </source>
</reference>
<dbReference type="PANTHER" id="PTHR11054:SF0">
    <property type="entry name" value="6-PHOSPHOGLUCONOLACTONASE"/>
    <property type="match status" value="1"/>
</dbReference>
<gene>
    <name evidence="7" type="primary">pgl</name>
    <name evidence="9" type="ORF">Aam_083_010</name>
</gene>
<dbReference type="EMBL" id="BANC01000081">
    <property type="protein sequence ID" value="GAN81183.1"/>
    <property type="molecule type" value="Genomic_DNA"/>
</dbReference>
<evidence type="ECO:0000256" key="7">
    <source>
        <dbReference type="RuleBase" id="RU365095"/>
    </source>
</evidence>
<dbReference type="GO" id="GO:0005975">
    <property type="term" value="P:carbohydrate metabolic process"/>
    <property type="evidence" value="ECO:0007669"/>
    <property type="project" value="UniProtKB-UniRule"/>
</dbReference>
<dbReference type="InterPro" id="IPR006148">
    <property type="entry name" value="Glc/Gal-6P_isomerase"/>
</dbReference>
<evidence type="ECO:0000256" key="3">
    <source>
        <dbReference type="ARBA" id="ARBA00004961"/>
    </source>
</evidence>
<dbReference type="Proteomes" id="UP000032668">
    <property type="component" value="Unassembled WGS sequence"/>
</dbReference>
<feature type="domain" description="Glucosamine/galactosamine-6-phosphate isomerase" evidence="8">
    <location>
        <begin position="6"/>
        <end position="224"/>
    </location>
</feature>
<keyword evidence="7" id="KW-0378">Hydrolase</keyword>
<dbReference type="CDD" id="cd01400">
    <property type="entry name" value="6PGL"/>
    <property type="match status" value="1"/>
</dbReference>
<comment type="similarity">
    <text evidence="4 7">Belongs to the glucosamine/galactosamine-6-phosphate isomerase family. 6-phosphogluconolactonase subfamily.</text>
</comment>
<comment type="pathway">
    <text evidence="3 7">Carbohydrate degradation; pentose phosphate pathway; D-ribulose 5-phosphate from D-glucose 6-phosphate (oxidative stage): step 2/3.</text>
</comment>
<sequence length="226" mass="24029">MIQRFEDRAALASALARDVAAALKSGLDAQSAASLAVSGGSTPKLFFEALSKISLDWARVTVTLVDERWLDEDSPRSNAALVRQHLLINKAASARFLPLYNGADTPEAGRPALEAAVAALHLPFAAAILGMGEDGHTASFFPGGDNLASALAPTPEQKLETMHAPGAGEPRITFTLPVLAASDFLALHIEGARKQEILDQALSHGPDEAMPIRAVLRYNPKIYWCP</sequence>
<dbReference type="AlphaFoldDB" id="A0A0D6PIZ0"/>
<dbReference type="GO" id="GO:0017057">
    <property type="term" value="F:6-phosphogluconolactonase activity"/>
    <property type="evidence" value="ECO:0007669"/>
    <property type="project" value="UniProtKB-UniRule"/>
</dbReference>